<evidence type="ECO:0000313" key="1">
    <source>
        <dbReference type="EMBL" id="MCK2217030.1"/>
    </source>
</evidence>
<reference evidence="1 2" key="1">
    <citation type="submission" date="2022-04" db="EMBL/GenBank/DDBJ databases">
        <title>Genome draft of Actinomadura sp. ATCC 31491.</title>
        <authorList>
            <person name="Shi X."/>
            <person name="Du Y."/>
        </authorList>
    </citation>
    <scope>NUCLEOTIDE SEQUENCE [LARGE SCALE GENOMIC DNA]</scope>
    <source>
        <strain evidence="1 2">ATCC 31491</strain>
    </source>
</reference>
<evidence type="ECO:0000313" key="2">
    <source>
        <dbReference type="Proteomes" id="UP001317259"/>
    </source>
</evidence>
<protein>
    <submittedName>
        <fullName evidence="1">Uncharacterized protein</fullName>
    </submittedName>
</protein>
<comment type="caution">
    <text evidence="1">The sequence shown here is derived from an EMBL/GenBank/DDBJ whole genome shotgun (WGS) entry which is preliminary data.</text>
</comment>
<name>A0ABT0FXJ0_9ACTN</name>
<organism evidence="1 2">
    <name type="scientific">Actinomadura luzonensis</name>
    <dbReference type="NCBI Taxonomy" id="2805427"/>
    <lineage>
        <taxon>Bacteria</taxon>
        <taxon>Bacillati</taxon>
        <taxon>Actinomycetota</taxon>
        <taxon>Actinomycetes</taxon>
        <taxon>Streptosporangiales</taxon>
        <taxon>Thermomonosporaceae</taxon>
        <taxon>Actinomadura</taxon>
    </lineage>
</organism>
<keyword evidence="2" id="KW-1185">Reference proteome</keyword>
<dbReference type="Proteomes" id="UP001317259">
    <property type="component" value="Unassembled WGS sequence"/>
</dbReference>
<dbReference type="EMBL" id="JAKRKC020000001">
    <property type="protein sequence ID" value="MCK2217030.1"/>
    <property type="molecule type" value="Genomic_DNA"/>
</dbReference>
<sequence length="76" mass="8583">MRKARALLVSAVMVLGVSLTTGATPAQAEAEAARLAGVFRDYSECQRIGAYGITQGWWDSYSCQWESRYRYYFLYA</sequence>
<accession>A0ABT0FXJ0</accession>
<dbReference type="RefSeq" id="WP_242382326.1">
    <property type="nucleotide sequence ID" value="NZ_JAKRKC020000001.1"/>
</dbReference>
<proteinExistence type="predicted"/>
<gene>
    <name evidence="1" type="ORF">MF672_025030</name>
</gene>